<dbReference type="Proteomes" id="UP000700596">
    <property type="component" value="Unassembled WGS sequence"/>
</dbReference>
<dbReference type="InterPro" id="IPR046346">
    <property type="entry name" value="Aminoacid_DH-like_N_sf"/>
</dbReference>
<dbReference type="GO" id="GO:0009423">
    <property type="term" value="P:chorismate biosynthetic process"/>
    <property type="evidence" value="ECO:0007669"/>
    <property type="project" value="TreeGrafter"/>
</dbReference>
<dbReference type="EMBL" id="JAGMWT010000001">
    <property type="protein sequence ID" value="KAH7139105.1"/>
    <property type="molecule type" value="Genomic_DNA"/>
</dbReference>
<proteinExistence type="predicted"/>
<dbReference type="GO" id="GO:0030266">
    <property type="term" value="F:quinate 3-dehydrogenase (NAD+) activity"/>
    <property type="evidence" value="ECO:0007669"/>
    <property type="project" value="UniProtKB-EC"/>
</dbReference>
<dbReference type="InterPro" id="IPR036291">
    <property type="entry name" value="NAD(P)-bd_dom_sf"/>
</dbReference>
<keyword evidence="1" id="KW-0672">Quinate metabolism</keyword>
<evidence type="ECO:0000313" key="9">
    <source>
        <dbReference type="Proteomes" id="UP000700596"/>
    </source>
</evidence>
<dbReference type="EC" id="1.1.1.24" evidence="5"/>
<evidence type="ECO:0000256" key="6">
    <source>
        <dbReference type="ARBA" id="ARBA00071171"/>
    </source>
</evidence>
<feature type="domain" description="Shikimate dehydrogenase substrate binding N-terminal" evidence="7">
    <location>
        <begin position="22"/>
        <end position="102"/>
    </location>
</feature>
<dbReference type="SUPFAM" id="SSF53223">
    <property type="entry name" value="Aminoacid dehydrogenase-like, N-terminal domain"/>
    <property type="match status" value="1"/>
</dbReference>
<evidence type="ECO:0000256" key="3">
    <source>
        <dbReference type="ARBA" id="ARBA00023027"/>
    </source>
</evidence>
<organism evidence="8 9">
    <name type="scientific">Dendryphion nanum</name>
    <dbReference type="NCBI Taxonomy" id="256645"/>
    <lineage>
        <taxon>Eukaryota</taxon>
        <taxon>Fungi</taxon>
        <taxon>Dikarya</taxon>
        <taxon>Ascomycota</taxon>
        <taxon>Pezizomycotina</taxon>
        <taxon>Dothideomycetes</taxon>
        <taxon>Pleosporomycetidae</taxon>
        <taxon>Pleosporales</taxon>
        <taxon>Torulaceae</taxon>
        <taxon>Dendryphion</taxon>
    </lineage>
</organism>
<evidence type="ECO:0000256" key="1">
    <source>
        <dbReference type="ARBA" id="ARBA00022911"/>
    </source>
</evidence>
<dbReference type="Pfam" id="PF08501">
    <property type="entry name" value="Shikimate_dh_N"/>
    <property type="match status" value="1"/>
</dbReference>
<dbReference type="InterPro" id="IPR022893">
    <property type="entry name" value="Shikimate_DH_fam"/>
</dbReference>
<reference evidence="8" key="1">
    <citation type="journal article" date="2021" name="Nat. Commun.">
        <title>Genetic determinants of endophytism in the Arabidopsis root mycobiome.</title>
        <authorList>
            <person name="Mesny F."/>
            <person name="Miyauchi S."/>
            <person name="Thiergart T."/>
            <person name="Pickel B."/>
            <person name="Atanasova L."/>
            <person name="Karlsson M."/>
            <person name="Huettel B."/>
            <person name="Barry K.W."/>
            <person name="Haridas S."/>
            <person name="Chen C."/>
            <person name="Bauer D."/>
            <person name="Andreopoulos W."/>
            <person name="Pangilinan J."/>
            <person name="LaButti K."/>
            <person name="Riley R."/>
            <person name="Lipzen A."/>
            <person name="Clum A."/>
            <person name="Drula E."/>
            <person name="Henrissat B."/>
            <person name="Kohler A."/>
            <person name="Grigoriev I.V."/>
            <person name="Martin F.M."/>
            <person name="Hacquard S."/>
        </authorList>
    </citation>
    <scope>NUCLEOTIDE SEQUENCE</scope>
    <source>
        <strain evidence="8">MPI-CAGE-CH-0243</strain>
    </source>
</reference>
<gene>
    <name evidence="8" type="ORF">B0J11DRAFT_35518</name>
</gene>
<protein>
    <recommendedName>
        <fullName evidence="6">Quinate dehydrogenase</fullName>
        <ecNumber evidence="5">1.1.1.24</ecNumber>
    </recommendedName>
</protein>
<dbReference type="FunFam" id="3.40.50.720:FF:000610">
    <property type="entry name" value="Quinate 5-dehydrogenase QutB"/>
    <property type="match status" value="1"/>
</dbReference>
<dbReference type="SUPFAM" id="SSF51735">
    <property type="entry name" value="NAD(P)-binding Rossmann-fold domains"/>
    <property type="match status" value="1"/>
</dbReference>
<comment type="pathway">
    <text evidence="4">Aromatic compound metabolism; 3,4-dihydroxybenzoate biosynthesis; 3-dehydroquinate from D-quinate (NAD(+) route): step 1/1.</text>
</comment>
<accession>A0A9P9EJQ7</accession>
<comment type="caution">
    <text evidence="8">The sequence shown here is derived from an EMBL/GenBank/DDBJ whole genome shotgun (WGS) entry which is preliminary data.</text>
</comment>
<dbReference type="GO" id="GO:0019632">
    <property type="term" value="P:shikimate metabolic process"/>
    <property type="evidence" value="ECO:0007669"/>
    <property type="project" value="TreeGrafter"/>
</dbReference>
<dbReference type="InterPro" id="IPR013708">
    <property type="entry name" value="Shikimate_DH-bd_N"/>
</dbReference>
<dbReference type="Gene3D" id="3.40.50.720">
    <property type="entry name" value="NAD(P)-binding Rossmann-like Domain"/>
    <property type="match status" value="1"/>
</dbReference>
<name>A0A9P9EJQ7_9PLEO</name>
<dbReference type="GO" id="GO:0004764">
    <property type="term" value="F:shikimate 3-dehydrogenase (NADP+) activity"/>
    <property type="evidence" value="ECO:0007669"/>
    <property type="project" value="InterPro"/>
</dbReference>
<evidence type="ECO:0000256" key="2">
    <source>
        <dbReference type="ARBA" id="ARBA00023002"/>
    </source>
</evidence>
<dbReference type="AlphaFoldDB" id="A0A9P9EJQ7"/>
<keyword evidence="2" id="KW-0560">Oxidoreductase</keyword>
<dbReference type="Gene3D" id="3.40.50.10860">
    <property type="entry name" value="Leucine Dehydrogenase, chain A, domain 1"/>
    <property type="match status" value="1"/>
</dbReference>
<evidence type="ECO:0000313" key="8">
    <source>
        <dbReference type="EMBL" id="KAH7139105.1"/>
    </source>
</evidence>
<evidence type="ECO:0000256" key="4">
    <source>
        <dbReference type="ARBA" id="ARBA00060524"/>
    </source>
</evidence>
<sequence>MSTASVDTIIPETSHVERHGYLFGHPIAHSMSPLLHQTVYDGLGLKWSQFPLDSLDMNLFLRLREDPNFYGAAVTMPHKVAILKHLDGLTPEGSSVGAVNTLFIRTDPKTGKRLYMGTNTDVIGVRESFYQNISDPDASFHGRPGLIIGGGGAARSAVYALRTWMKASKIYLINRDREEVKAVIDECTARGYGDSLVDVATVEQAEQLEGPGAIIACVPNFTPKTEEELEARRVLETFLAKQHKGAILEMCYHPSPWTEIAEISQKAGWKVILGTEAMIYQGLEQDKYWTGREVQEMPLQNVHKVIASKLSESRL</sequence>
<evidence type="ECO:0000259" key="7">
    <source>
        <dbReference type="Pfam" id="PF08501"/>
    </source>
</evidence>
<dbReference type="PANTHER" id="PTHR21089">
    <property type="entry name" value="SHIKIMATE DEHYDROGENASE"/>
    <property type="match status" value="1"/>
</dbReference>
<dbReference type="OrthoDB" id="204377at2759"/>
<keyword evidence="9" id="KW-1185">Reference proteome</keyword>
<evidence type="ECO:0000256" key="5">
    <source>
        <dbReference type="ARBA" id="ARBA00066605"/>
    </source>
</evidence>
<keyword evidence="3" id="KW-0520">NAD</keyword>
<dbReference type="PANTHER" id="PTHR21089:SF1">
    <property type="entry name" value="BIFUNCTIONAL 3-DEHYDROQUINATE DEHYDRATASE_SHIKIMATE DEHYDROGENASE, CHLOROPLASTIC"/>
    <property type="match status" value="1"/>
</dbReference>